<gene>
    <name evidence="1" type="ORF">HGMM_OP3C076</name>
</gene>
<organism evidence="1">
    <name type="scientific">Acetithermum autotrophicum</name>
    <dbReference type="NCBI Taxonomy" id="1446466"/>
    <lineage>
        <taxon>Bacteria</taxon>
        <taxon>Candidatus Bipolaricaulota</taxon>
        <taxon>Candidatus Acetithermum</taxon>
    </lineage>
</organism>
<name>H5SRY5_ACEAU</name>
<reference evidence="1" key="2">
    <citation type="journal article" date="2012" name="PLoS ONE">
        <title>A Deeply Branching Thermophilic Bacterium with an Ancient Acetyl-CoA Pathway Dominates a Subsurface Ecosystem.</title>
        <authorList>
            <person name="Takami H."/>
            <person name="Noguchi H."/>
            <person name="Takaki Y."/>
            <person name="Uchiyama I."/>
            <person name="Toyoda A."/>
            <person name="Nishi S."/>
            <person name="Chee G.-J."/>
            <person name="Arai W."/>
            <person name="Nunoura T."/>
            <person name="Itoh T."/>
            <person name="Hattori M."/>
            <person name="Takai K."/>
        </authorList>
    </citation>
    <scope>NUCLEOTIDE SEQUENCE</scope>
</reference>
<evidence type="ECO:0000313" key="1">
    <source>
        <dbReference type="EMBL" id="BAL58921.1"/>
    </source>
</evidence>
<proteinExistence type="predicted"/>
<sequence length="175" mass="18649">MMRTRKVWGVLGLLLALVVVVGYGQQPQPLPVPGYLIKLQSFPAELVSLIKEAVADFDKASPELRLAAEINPAHAAMYVDGGSGGVIAVAPVKEIRIPSPGATAPQTIGIVGIVRWPGKQTGVYVLRLNPDGSVVLVDRAGKETMRLPPEQVKQVPIPKELLQRAGSPRVAIMPI</sequence>
<protein>
    <submittedName>
        <fullName evidence="1">Uncharacterized protein</fullName>
    </submittedName>
</protein>
<dbReference type="EMBL" id="AP011802">
    <property type="protein sequence ID" value="BAL58921.1"/>
    <property type="molecule type" value="Genomic_DNA"/>
</dbReference>
<dbReference type="AlphaFoldDB" id="H5SRY5"/>
<accession>H5SRY5</accession>
<reference evidence="1" key="1">
    <citation type="journal article" date="2005" name="Environ. Microbiol.">
        <title>Genetic and functional properties of uncultivated thermophilic crenarchaeotes from a subsurface gold mine as revealed by analysis of genome fragments.</title>
        <authorList>
            <person name="Nunoura T."/>
            <person name="Hirayama H."/>
            <person name="Takami H."/>
            <person name="Oida H."/>
            <person name="Nishi S."/>
            <person name="Shimamura S."/>
            <person name="Suzuki Y."/>
            <person name="Inagaki F."/>
            <person name="Takai K."/>
            <person name="Nealson K.H."/>
            <person name="Horikoshi K."/>
        </authorList>
    </citation>
    <scope>NUCLEOTIDE SEQUENCE</scope>
</reference>